<dbReference type="RefSeq" id="WP_086314737.1">
    <property type="nucleotide sequence ID" value="NZ_CP147244.1"/>
</dbReference>
<gene>
    <name evidence="1" type="ORF">A5821_002351</name>
</gene>
<proteinExistence type="predicted"/>
<dbReference type="EMBL" id="CP147244">
    <property type="protein sequence ID" value="WYK01214.1"/>
    <property type="molecule type" value="Genomic_DNA"/>
</dbReference>
<organism evidence="1 2">
    <name type="scientific">Candidatus Enterococcus palustris</name>
    <dbReference type="NCBI Taxonomy" id="1834189"/>
    <lineage>
        <taxon>Bacteria</taxon>
        <taxon>Bacillati</taxon>
        <taxon>Bacillota</taxon>
        <taxon>Bacilli</taxon>
        <taxon>Lactobacillales</taxon>
        <taxon>Enterococcaceae</taxon>
        <taxon>Enterococcus</taxon>
    </lineage>
</organism>
<evidence type="ECO:0000313" key="1">
    <source>
        <dbReference type="EMBL" id="WYK01214.1"/>
    </source>
</evidence>
<dbReference type="AlphaFoldDB" id="A0AAQ3W9N0"/>
<keyword evidence="2" id="KW-1185">Reference proteome</keyword>
<reference evidence="2" key="1">
    <citation type="submission" date="2017-05" db="EMBL/GenBank/DDBJ databases">
        <title>The Genome Sequence of EEnterococcus faecalis 9F2_4866.</title>
        <authorList>
            <consortium name="The Broad Institute Genomics Platform"/>
            <consortium name="The Broad Institute Genomic Center for Infectious Diseases"/>
            <person name="Earl A."/>
            <person name="Manson A."/>
            <person name="Schwartman J."/>
            <person name="Gilmore M."/>
            <person name="Abouelleil A."/>
            <person name="Cao P."/>
            <person name="Chapman S."/>
            <person name="Cusick C."/>
            <person name="Shea T."/>
            <person name="Young S."/>
            <person name="Neafsey D."/>
            <person name="Nusbaum C."/>
            <person name="Birren B."/>
        </authorList>
    </citation>
    <scope>NUCLEOTIDE SEQUENCE [LARGE SCALE GENOMIC DNA]</scope>
    <source>
        <strain evidence="2">7F3_DIV0205</strain>
    </source>
</reference>
<evidence type="ECO:0000313" key="2">
    <source>
        <dbReference type="Proteomes" id="UP000194948"/>
    </source>
</evidence>
<dbReference type="Proteomes" id="UP000194948">
    <property type="component" value="Chromosome"/>
</dbReference>
<reference evidence="1 2" key="2">
    <citation type="submission" date="2024-03" db="EMBL/GenBank/DDBJ databases">
        <title>The Genome Sequence of Enterococcus sp. DIV0205d.</title>
        <authorList>
            <consortium name="The Broad Institute Genomics Platform"/>
            <consortium name="The Broad Institute Microbial Omics Core"/>
            <consortium name="The Broad Institute Genomic Center for Infectious Diseases"/>
            <person name="Earl A."/>
            <person name="Manson A."/>
            <person name="Gilmore M."/>
            <person name="Schwartman J."/>
            <person name="Shea T."/>
            <person name="Abouelleil A."/>
            <person name="Cao P."/>
            <person name="Chapman S."/>
            <person name="Cusick C."/>
            <person name="Young S."/>
            <person name="Neafsey D."/>
            <person name="Nusbaum C."/>
            <person name="Birren B."/>
        </authorList>
    </citation>
    <scope>NUCLEOTIDE SEQUENCE [LARGE SCALE GENOMIC DNA]</scope>
    <source>
        <strain evidence="1 2">7F3_DIV0205</strain>
    </source>
</reference>
<protein>
    <submittedName>
        <fullName evidence="1">Uncharacterized protein</fullName>
    </submittedName>
</protein>
<sequence>MGERKLLSEAIEQYNTDIASVATDIDSYYTSSEKLATKIDTLIEECDLSIEGTLSEEFSGASSPSTLTTKLDEYVTGIKTALTDANEKAQTDDREIKEKITARSDEVKQLKSIISQYKSKIQSASSLTAPGLNSGLKAIGKAGNIDNIPGVIDGRNKRLEREVRLNKLWSPEKIEEKIREMYRNLSDDQIKILREYYVFKNMKSWPLLTQPLDIQGKDAKLIFEDGKYKILYPNMSKVTFLDINGSASANLLKPSMSSNIDINGSGKPSLKPGMGTSVSGSGSLVSIENDNTSWSVGNASLKGSINQKGADIALGGSAAKGSYEVVFWEDDLHRVSAKLDLSLLSGEIKAKLGTDGFDIGTPGLVGVGISGSKKELIDLDSGL</sequence>
<name>A0AAQ3W9N0_9ENTE</name>
<accession>A0AAQ3W9N0</accession>